<reference evidence="10 11" key="1">
    <citation type="submission" date="2020-01" db="EMBL/GenBank/DDBJ databases">
        <title>Draft genome sequence of Aspergillus lentulus IFM 60648.</title>
        <authorList>
            <person name="Takahashi H."/>
            <person name="Yaguchi T."/>
        </authorList>
    </citation>
    <scope>NUCLEOTIDE SEQUENCE [LARGE SCALE GENOMIC DNA]</scope>
    <source>
        <strain evidence="10 11">IFM 60648</strain>
    </source>
</reference>
<comment type="subunit">
    <text evidence="8">The nucleosome is a histone octamer containing two molecules each of H2A, H2B, H3 and H4 assembled in one H3-H4 heterotetramer and two H2A-H2B heterodimers. The octamer wraps approximately 147 bp of DNA.</text>
</comment>
<comment type="caution">
    <text evidence="10">The sequence shown here is derived from an EMBL/GenBank/DDBJ whole genome shotgun (WGS) entry which is preliminary data.</text>
</comment>
<dbReference type="EMBL" id="BLKI01000006">
    <property type="protein sequence ID" value="GFF65157.1"/>
    <property type="molecule type" value="Genomic_DNA"/>
</dbReference>
<protein>
    <recommendedName>
        <fullName evidence="8">Histone H4</fullName>
    </recommendedName>
</protein>
<accession>A0ABQ0ZV01</accession>
<gene>
    <name evidence="10" type="ORF">IFM60648_01488</name>
</gene>
<feature type="domain" description="TATA box binding protein associated factor (TAF) histone-like fold" evidence="9">
    <location>
        <begin position="30"/>
        <end position="100"/>
    </location>
</feature>
<dbReference type="PANTHER" id="PTHR10484">
    <property type="entry name" value="HISTONE H4"/>
    <property type="match status" value="1"/>
</dbReference>
<evidence type="ECO:0000256" key="4">
    <source>
        <dbReference type="ARBA" id="ARBA00022454"/>
    </source>
</evidence>
<evidence type="ECO:0000256" key="8">
    <source>
        <dbReference type="RuleBase" id="RU000528"/>
    </source>
</evidence>
<dbReference type="InterPro" id="IPR001951">
    <property type="entry name" value="Histone_H4"/>
</dbReference>
<comment type="function">
    <text evidence="8">Core component of nucleosome. Nucleosomes wrap and compact DNA into chromatin, limiting DNA accessibility to the cellular machineries which require DNA as a template. Histones thereby play a central role in transcription regulation, DNA repair, DNA replication and chromosomal stability. DNA accessibility is regulated via a complex set of post-translational modifications of histones, also called histone code, and nucleosome remodeling.</text>
</comment>
<keyword evidence="5 8" id="KW-0238">DNA-binding</keyword>
<dbReference type="PRINTS" id="PR00623">
    <property type="entry name" value="HISTONEH4"/>
</dbReference>
<dbReference type="InterPro" id="IPR009072">
    <property type="entry name" value="Histone-fold"/>
</dbReference>
<evidence type="ECO:0000313" key="10">
    <source>
        <dbReference type="EMBL" id="GFF65157.1"/>
    </source>
</evidence>
<evidence type="ECO:0000256" key="2">
    <source>
        <dbReference type="ARBA" id="ARBA00004286"/>
    </source>
</evidence>
<evidence type="ECO:0000256" key="3">
    <source>
        <dbReference type="ARBA" id="ARBA00006564"/>
    </source>
</evidence>
<proteinExistence type="inferred from homology"/>
<comment type="subcellular location">
    <subcellularLocation>
        <location evidence="2">Chromosome</location>
    </subcellularLocation>
    <subcellularLocation>
        <location evidence="1">Nucleus</location>
    </subcellularLocation>
</comment>
<evidence type="ECO:0000256" key="7">
    <source>
        <dbReference type="ARBA" id="ARBA00023269"/>
    </source>
</evidence>
<name>A0ABQ0ZV01_ASPLE</name>
<dbReference type="InterPro" id="IPR004823">
    <property type="entry name" value="TAF_TATA-bd_Histone-like_dom"/>
</dbReference>
<evidence type="ECO:0000256" key="1">
    <source>
        <dbReference type="ARBA" id="ARBA00004123"/>
    </source>
</evidence>
<organism evidence="10 11">
    <name type="scientific">Aspergillus lentulus</name>
    <dbReference type="NCBI Taxonomy" id="293939"/>
    <lineage>
        <taxon>Eukaryota</taxon>
        <taxon>Fungi</taxon>
        <taxon>Dikarya</taxon>
        <taxon>Ascomycota</taxon>
        <taxon>Pezizomycotina</taxon>
        <taxon>Eurotiomycetes</taxon>
        <taxon>Eurotiomycetidae</taxon>
        <taxon>Eurotiales</taxon>
        <taxon>Aspergillaceae</taxon>
        <taxon>Aspergillus</taxon>
        <taxon>Aspergillus subgen. Fumigati</taxon>
    </lineage>
</organism>
<evidence type="ECO:0000313" key="11">
    <source>
        <dbReference type="Proteomes" id="UP000465220"/>
    </source>
</evidence>
<dbReference type="Proteomes" id="UP000465220">
    <property type="component" value="Unassembled WGS sequence"/>
</dbReference>
<evidence type="ECO:0000256" key="5">
    <source>
        <dbReference type="ARBA" id="ARBA00023125"/>
    </source>
</evidence>
<dbReference type="SMART" id="SM00417">
    <property type="entry name" value="H4"/>
    <property type="match status" value="1"/>
</dbReference>
<comment type="similarity">
    <text evidence="3 8">Belongs to the histone H4 family.</text>
</comment>
<evidence type="ECO:0000256" key="6">
    <source>
        <dbReference type="ARBA" id="ARBA00023242"/>
    </source>
</evidence>
<keyword evidence="7 8" id="KW-0544">Nucleosome core</keyword>
<keyword evidence="11" id="KW-1185">Reference proteome</keyword>
<dbReference type="SUPFAM" id="SSF47113">
    <property type="entry name" value="Histone-fold"/>
    <property type="match status" value="1"/>
</dbReference>
<keyword evidence="6 8" id="KW-0539">Nucleus</keyword>
<dbReference type="CDD" id="cd22912">
    <property type="entry name" value="HFD_H4"/>
    <property type="match status" value="1"/>
</dbReference>
<sequence length="108" mass="12537">MDVAHLAANPNTRGLLLKGHRRRFLRDNIMGITKPAIRRLARRGGVVRIKTDIYAEIRSVIRGRLREILFQVVQVLESSKTHRHDRKVVTTRDVVYALQRMGQTMYGF</sequence>
<dbReference type="Pfam" id="PF02969">
    <property type="entry name" value="TAF"/>
    <property type="match status" value="1"/>
</dbReference>
<dbReference type="SMART" id="SM00803">
    <property type="entry name" value="TAF"/>
    <property type="match status" value="1"/>
</dbReference>
<dbReference type="Gene3D" id="1.10.20.10">
    <property type="entry name" value="Histone, subunit A"/>
    <property type="match status" value="1"/>
</dbReference>
<keyword evidence="4 8" id="KW-0158">Chromosome</keyword>
<evidence type="ECO:0000259" key="9">
    <source>
        <dbReference type="SMART" id="SM00803"/>
    </source>
</evidence>